<feature type="compositionally biased region" description="Basic and acidic residues" evidence="1">
    <location>
        <begin position="84"/>
        <end position="96"/>
    </location>
</feature>
<keyword evidence="4" id="KW-1185">Reference proteome</keyword>
<dbReference type="PANTHER" id="PTHR36764:SF1">
    <property type="entry name" value="TRNA (ILE)-LYSIDINE SYNTHASE"/>
    <property type="match status" value="1"/>
</dbReference>
<dbReference type="PANTHER" id="PTHR36764">
    <property type="entry name" value="TRNA (ILE)-LYSIDINE SYNTHASE"/>
    <property type="match status" value="1"/>
</dbReference>
<proteinExistence type="predicted"/>
<gene>
    <name evidence="2" type="ORF">M6B38_366970</name>
    <name evidence="3" type="ORF">M6B38_366975</name>
</gene>
<reference evidence="3" key="2">
    <citation type="submission" date="2023-04" db="EMBL/GenBank/DDBJ databases">
        <authorList>
            <person name="Bruccoleri R.E."/>
            <person name="Oakeley E.J."/>
            <person name="Faust A.-M."/>
            <person name="Dessus-Babus S."/>
            <person name="Altorfer M."/>
            <person name="Burckhardt D."/>
            <person name="Oertli M."/>
            <person name="Naumann U."/>
            <person name="Petersen F."/>
            <person name="Wong J."/>
        </authorList>
    </citation>
    <scope>NUCLEOTIDE SEQUENCE</scope>
    <source>
        <strain evidence="3">GSM-AAB239-AS_SAM_17_03QT</strain>
        <tissue evidence="3">Leaf</tissue>
    </source>
</reference>
<feature type="region of interest" description="Disordered" evidence="1">
    <location>
        <begin position="200"/>
        <end position="253"/>
    </location>
</feature>
<reference evidence="3" key="1">
    <citation type="journal article" date="2023" name="GigaByte">
        <title>Genome assembly of the bearded iris, Iris pallida Lam.</title>
        <authorList>
            <person name="Bruccoleri R.E."/>
            <person name="Oakeley E.J."/>
            <person name="Faust A.M.E."/>
            <person name="Altorfer M."/>
            <person name="Dessus-Babus S."/>
            <person name="Burckhardt D."/>
            <person name="Oertli M."/>
            <person name="Naumann U."/>
            <person name="Petersen F."/>
            <person name="Wong J."/>
        </authorList>
    </citation>
    <scope>NUCLEOTIDE SEQUENCE</scope>
    <source>
        <strain evidence="3">GSM-AAB239-AS_SAM_17_03QT</strain>
    </source>
</reference>
<dbReference type="Proteomes" id="UP001140949">
    <property type="component" value="Unassembled WGS sequence"/>
</dbReference>
<dbReference type="EMBL" id="JANAVB010020000">
    <property type="protein sequence ID" value="KAJ6827622.1"/>
    <property type="molecule type" value="Genomic_DNA"/>
</dbReference>
<organism evidence="3 4">
    <name type="scientific">Iris pallida</name>
    <name type="common">Sweet iris</name>
    <dbReference type="NCBI Taxonomy" id="29817"/>
    <lineage>
        <taxon>Eukaryota</taxon>
        <taxon>Viridiplantae</taxon>
        <taxon>Streptophyta</taxon>
        <taxon>Embryophyta</taxon>
        <taxon>Tracheophyta</taxon>
        <taxon>Spermatophyta</taxon>
        <taxon>Magnoliopsida</taxon>
        <taxon>Liliopsida</taxon>
        <taxon>Asparagales</taxon>
        <taxon>Iridaceae</taxon>
        <taxon>Iridoideae</taxon>
        <taxon>Irideae</taxon>
        <taxon>Iris</taxon>
    </lineage>
</organism>
<dbReference type="AlphaFoldDB" id="A0AAX6GGH0"/>
<accession>A0AAX6GGH0</accession>
<protein>
    <submittedName>
        <fullName evidence="3">Uncharacterized protein</fullName>
    </submittedName>
</protein>
<sequence length="253" mass="28081">MVAFYLYRGKLHRPADAPREWPTPPRTISLDQFKILTQKRALAISRLAAAAGDPDSKEKNDKEEEEEYGFAVVENTVAPPENNGVKEPEEEAKEKVVGAAPVVSIADAEMDESKSSDDVTDKEKRKQEVEKKLQVLNKKKHDLVQMLKLILKAEEEFKRRNAQSASISPSVPQQAENAVDMGSVTRHVPKLSVEVNFGGDLGAESDATANSHSHGRRGHQLHNTSPSAGPFARPFHGSPHQNSVTTYERRMRK</sequence>
<evidence type="ECO:0000313" key="4">
    <source>
        <dbReference type="Proteomes" id="UP001140949"/>
    </source>
</evidence>
<feature type="compositionally biased region" description="Basic and acidic residues" evidence="1">
    <location>
        <begin position="111"/>
        <end position="127"/>
    </location>
</feature>
<dbReference type="GO" id="GO:0009507">
    <property type="term" value="C:chloroplast"/>
    <property type="evidence" value="ECO:0007669"/>
    <property type="project" value="TreeGrafter"/>
</dbReference>
<evidence type="ECO:0000313" key="2">
    <source>
        <dbReference type="EMBL" id="KAJ6827622.1"/>
    </source>
</evidence>
<feature type="region of interest" description="Disordered" evidence="1">
    <location>
        <begin position="77"/>
        <end position="127"/>
    </location>
</feature>
<evidence type="ECO:0000313" key="3">
    <source>
        <dbReference type="EMBL" id="KAJ6827623.1"/>
    </source>
</evidence>
<evidence type="ECO:0000256" key="1">
    <source>
        <dbReference type="SAM" id="MobiDB-lite"/>
    </source>
</evidence>
<comment type="caution">
    <text evidence="3">The sequence shown here is derived from an EMBL/GenBank/DDBJ whole genome shotgun (WGS) entry which is preliminary data.</text>
</comment>
<dbReference type="EMBL" id="JANAVB010020000">
    <property type="protein sequence ID" value="KAJ6827623.1"/>
    <property type="molecule type" value="Genomic_DNA"/>
</dbReference>
<name>A0AAX6GGH0_IRIPA</name>